<gene>
    <name evidence="2" type="ORF">OM33_14120</name>
</gene>
<organism evidence="2 3">
    <name type="scientific">Pseudoalteromonas piratica</name>
    <dbReference type="NCBI Taxonomy" id="1348114"/>
    <lineage>
        <taxon>Bacteria</taxon>
        <taxon>Pseudomonadati</taxon>
        <taxon>Pseudomonadota</taxon>
        <taxon>Gammaproteobacteria</taxon>
        <taxon>Alteromonadales</taxon>
        <taxon>Pseudoalteromonadaceae</taxon>
        <taxon>Pseudoalteromonas</taxon>
    </lineage>
</organism>
<dbReference type="STRING" id="1348114.OM33_14120"/>
<dbReference type="OrthoDB" id="3322489at2"/>
<keyword evidence="3" id="KW-1185">Reference proteome</keyword>
<name>A0A0A7EHX6_9GAMM</name>
<dbReference type="PANTHER" id="PTHR43581:SF4">
    <property type="entry name" value="ATP_GTP PHOSPHATASE"/>
    <property type="match status" value="1"/>
</dbReference>
<dbReference type="Proteomes" id="UP000030341">
    <property type="component" value="Chromosome 1"/>
</dbReference>
<evidence type="ECO:0000313" key="3">
    <source>
        <dbReference type="Proteomes" id="UP000030341"/>
    </source>
</evidence>
<evidence type="ECO:0000259" key="1">
    <source>
        <dbReference type="Pfam" id="PF13175"/>
    </source>
</evidence>
<dbReference type="AlphaFoldDB" id="A0A0A7EHX6"/>
<dbReference type="KEGG" id="pseo:OM33_14120"/>
<proteinExistence type="predicted"/>
<dbReference type="InterPro" id="IPR051396">
    <property type="entry name" value="Bact_Antivir_Def_Nuclease"/>
</dbReference>
<dbReference type="HOGENOM" id="CLU_034070_0_0_6"/>
<feature type="domain" description="Endonuclease GajA/Old nuclease/RecF-like AAA" evidence="1">
    <location>
        <begin position="3"/>
        <end position="317"/>
    </location>
</feature>
<dbReference type="InterPro" id="IPR027417">
    <property type="entry name" value="P-loop_NTPase"/>
</dbReference>
<accession>A0A0A7EHX6</accession>
<evidence type="ECO:0000313" key="2">
    <source>
        <dbReference type="EMBL" id="AIY66118.1"/>
    </source>
</evidence>
<protein>
    <recommendedName>
        <fullName evidence="1">Endonuclease GajA/Old nuclease/RecF-like AAA domain-containing protein</fullName>
    </recommendedName>
</protein>
<sequence>MTKIVELEINNYRGINSFYQRFDRDVICLVGRGDSGKTTILEAIKSVLSPVWNLSFYDTDFYNLNADKPIEIIASLSHVPEKLLLEEKYGLWCRTLCRETGVVIDDISAGDISVLTIKLTVDKALEPKWTVLNGRREDEIRISAGDRSKLNCFMISDFIDSHFSWNKGNPLNSLLKLHDVNADKEKIVLDAIRDAKEKVDRADYAHFSGVTEAIKRQAASLGLNLEGVQTTLDFKDISLKEGKVSLHRGDVPFRLMGKGSKRLASMAIQTAISRDGGIALIDEIEQGLEPDRVKQVARTLKDENDGQVIITTHSREVAIELEAQDLLVVNTNRATGEVNSNFLDLNDSQLQGAIRACPEAFFSKKVIICEGATEVGVCRALDIYRLRVGKGPMCISDCSFVDGSGHSFTERALNTASAGLIVSVLCDSDVDGDLNPSKEYLRESGVQIFDSDDGHSFEDQVFDDLPWAGILDLLNYVTEVHQKTEDSLMNSVRAKYDGEFPENWKEMDTKKMREAIAKASVVRKKEWFKSVGHGEQLGHIIFRYFEEIKTTSLYQTLSKLDNWID</sequence>
<dbReference type="InterPro" id="IPR041685">
    <property type="entry name" value="AAA_GajA/Old/RecF-like"/>
</dbReference>
<dbReference type="Pfam" id="PF13175">
    <property type="entry name" value="AAA_15"/>
    <property type="match status" value="1"/>
</dbReference>
<dbReference type="PANTHER" id="PTHR43581">
    <property type="entry name" value="ATP/GTP PHOSPHATASE"/>
    <property type="match status" value="1"/>
</dbReference>
<dbReference type="SUPFAM" id="SSF52540">
    <property type="entry name" value="P-loop containing nucleoside triphosphate hydrolases"/>
    <property type="match status" value="1"/>
</dbReference>
<dbReference type="RefSeq" id="WP_038642634.1">
    <property type="nucleotide sequence ID" value="NZ_CP009888.1"/>
</dbReference>
<dbReference type="GO" id="GO:0016887">
    <property type="term" value="F:ATP hydrolysis activity"/>
    <property type="evidence" value="ECO:0007669"/>
    <property type="project" value="InterPro"/>
</dbReference>
<dbReference type="eggNOG" id="COG1106">
    <property type="taxonomic scope" value="Bacteria"/>
</dbReference>
<dbReference type="Gene3D" id="3.40.50.300">
    <property type="entry name" value="P-loop containing nucleotide triphosphate hydrolases"/>
    <property type="match status" value="1"/>
</dbReference>
<dbReference type="EMBL" id="CP009888">
    <property type="protein sequence ID" value="AIY66118.1"/>
    <property type="molecule type" value="Genomic_DNA"/>
</dbReference>
<dbReference type="GO" id="GO:0005524">
    <property type="term" value="F:ATP binding"/>
    <property type="evidence" value="ECO:0007669"/>
    <property type="project" value="InterPro"/>
</dbReference>
<reference evidence="2 3" key="1">
    <citation type="submission" date="2014-11" db="EMBL/GenBank/DDBJ databases">
        <title>Complete Genome Sequence of Pseudoalteromonas sp. Strain OCN003 Isolated from Kaneohe Bay, Oahu, Hawaii.</title>
        <authorList>
            <person name="Beurmann S."/>
            <person name="Videau P."/>
            <person name="Ushijima B."/>
            <person name="Smith A.M."/>
            <person name="Aeby G.S."/>
            <person name="Callahan S.M."/>
            <person name="Belcaid M."/>
        </authorList>
    </citation>
    <scope>NUCLEOTIDE SEQUENCE [LARGE SCALE GENOMIC DNA]</scope>
    <source>
        <strain evidence="2 3">OCN003</strain>
    </source>
</reference>